<evidence type="ECO:0000313" key="3">
    <source>
        <dbReference type="EMBL" id="HIU38732.1"/>
    </source>
</evidence>
<dbReference type="PANTHER" id="PTHR13939:SF0">
    <property type="entry name" value="NMN AMIDOHYDROLASE-LIKE PROTEIN YFAY"/>
    <property type="match status" value="1"/>
</dbReference>
<dbReference type="InterPro" id="IPR036425">
    <property type="entry name" value="MoaB/Mog-like_dom_sf"/>
</dbReference>
<dbReference type="PIRSF" id="PIRSF006728">
    <property type="entry name" value="CinA"/>
    <property type="match status" value="1"/>
</dbReference>
<reference evidence="3" key="1">
    <citation type="submission" date="2020-10" db="EMBL/GenBank/DDBJ databases">
        <authorList>
            <person name="Gilroy R."/>
        </authorList>
    </citation>
    <scope>NUCLEOTIDE SEQUENCE</scope>
    <source>
        <strain evidence="3">17073</strain>
    </source>
</reference>
<dbReference type="InterPro" id="IPR050101">
    <property type="entry name" value="CinA"/>
</dbReference>
<dbReference type="InterPro" id="IPR001453">
    <property type="entry name" value="MoaB/Mog_dom"/>
</dbReference>
<evidence type="ECO:0000259" key="2">
    <source>
        <dbReference type="SMART" id="SM00852"/>
    </source>
</evidence>
<evidence type="ECO:0000256" key="1">
    <source>
        <dbReference type="HAMAP-Rule" id="MF_00226"/>
    </source>
</evidence>
<dbReference type="PANTHER" id="PTHR13939">
    <property type="entry name" value="NICOTINAMIDE-NUCLEOTIDE AMIDOHYDROLASE PNCC"/>
    <property type="match status" value="1"/>
</dbReference>
<protein>
    <recommendedName>
        <fullName evidence="1">CinA-like protein</fullName>
    </recommendedName>
</protein>
<dbReference type="EMBL" id="DVMS01000101">
    <property type="protein sequence ID" value="HIU38732.1"/>
    <property type="molecule type" value="Genomic_DNA"/>
</dbReference>
<dbReference type="Gene3D" id="3.90.950.20">
    <property type="entry name" value="CinA-like"/>
    <property type="match status" value="1"/>
</dbReference>
<dbReference type="InterPro" id="IPR008135">
    <property type="entry name" value="Competence-induced_CinA"/>
</dbReference>
<dbReference type="Pfam" id="PF02464">
    <property type="entry name" value="CinA"/>
    <property type="match status" value="1"/>
</dbReference>
<proteinExistence type="inferred from homology"/>
<feature type="domain" description="MoaB/Mog" evidence="2">
    <location>
        <begin position="4"/>
        <end position="171"/>
    </location>
</feature>
<dbReference type="Pfam" id="PF00994">
    <property type="entry name" value="MoCF_biosynth"/>
    <property type="match status" value="1"/>
</dbReference>
<dbReference type="CDD" id="cd00885">
    <property type="entry name" value="cinA"/>
    <property type="match status" value="1"/>
</dbReference>
<reference evidence="3" key="2">
    <citation type="journal article" date="2021" name="PeerJ">
        <title>Extensive microbial diversity within the chicken gut microbiome revealed by metagenomics and culture.</title>
        <authorList>
            <person name="Gilroy R."/>
            <person name="Ravi A."/>
            <person name="Getino M."/>
            <person name="Pursley I."/>
            <person name="Horton D.L."/>
            <person name="Alikhan N.F."/>
            <person name="Baker D."/>
            <person name="Gharbi K."/>
            <person name="Hall N."/>
            <person name="Watson M."/>
            <person name="Adriaenssens E.M."/>
            <person name="Foster-Nyarko E."/>
            <person name="Jarju S."/>
            <person name="Secka A."/>
            <person name="Antonio M."/>
            <person name="Oren A."/>
            <person name="Chaudhuri R.R."/>
            <person name="La Ragione R."/>
            <person name="Hildebrand F."/>
            <person name="Pallen M.J."/>
        </authorList>
    </citation>
    <scope>NUCLEOTIDE SEQUENCE</scope>
    <source>
        <strain evidence="3">17073</strain>
    </source>
</reference>
<dbReference type="InterPro" id="IPR041424">
    <property type="entry name" value="CinA_KH"/>
</dbReference>
<dbReference type="InterPro" id="IPR008136">
    <property type="entry name" value="CinA_C"/>
</dbReference>
<dbReference type="Pfam" id="PF18146">
    <property type="entry name" value="CinA_KH"/>
    <property type="match status" value="1"/>
</dbReference>
<dbReference type="NCBIfam" id="TIGR00199">
    <property type="entry name" value="PncC_domain"/>
    <property type="match status" value="1"/>
</dbReference>
<comment type="caution">
    <text evidence="3">The sequence shown here is derived from an EMBL/GenBank/DDBJ whole genome shotgun (WGS) entry which is preliminary data.</text>
</comment>
<name>A0A9D1IK38_9BACT</name>
<dbReference type="Gene3D" id="3.40.980.10">
    <property type="entry name" value="MoaB/Mog-like domain"/>
    <property type="match status" value="1"/>
</dbReference>
<dbReference type="NCBIfam" id="TIGR00177">
    <property type="entry name" value="molyb_syn"/>
    <property type="match status" value="1"/>
</dbReference>
<evidence type="ECO:0000313" key="4">
    <source>
        <dbReference type="Proteomes" id="UP000824076"/>
    </source>
</evidence>
<dbReference type="SUPFAM" id="SSF142433">
    <property type="entry name" value="CinA-like"/>
    <property type="match status" value="1"/>
</dbReference>
<dbReference type="InterPro" id="IPR036653">
    <property type="entry name" value="CinA-like_C"/>
</dbReference>
<dbReference type="Proteomes" id="UP000824076">
    <property type="component" value="Unassembled WGS sequence"/>
</dbReference>
<comment type="similarity">
    <text evidence="1">Belongs to the CinA family.</text>
</comment>
<accession>A0A9D1IK38</accession>
<dbReference type="SMART" id="SM00852">
    <property type="entry name" value="MoCF_biosynth"/>
    <property type="match status" value="1"/>
</dbReference>
<organism evidence="3 4">
    <name type="scientific">Candidatus Limisoma intestinavium</name>
    <dbReference type="NCBI Taxonomy" id="2840856"/>
    <lineage>
        <taxon>Bacteria</taxon>
        <taxon>Pseudomonadati</taxon>
        <taxon>Bacteroidota</taxon>
        <taxon>Bacteroidia</taxon>
        <taxon>Bacteroidales</taxon>
        <taxon>Candidatus Limisoma</taxon>
    </lineage>
</organism>
<dbReference type="NCBIfam" id="TIGR00200">
    <property type="entry name" value="cinA_nterm"/>
    <property type="match status" value="1"/>
</dbReference>
<dbReference type="HAMAP" id="MF_00226_B">
    <property type="entry name" value="CinA_B"/>
    <property type="match status" value="1"/>
</dbReference>
<dbReference type="SUPFAM" id="SSF53218">
    <property type="entry name" value="Molybdenum cofactor biosynthesis proteins"/>
    <property type="match status" value="1"/>
</dbReference>
<dbReference type="AlphaFoldDB" id="A0A9D1IK38"/>
<sequence>MKVSIIAIGDELLIGQVVDTNSGTIAREINPDGWAIECIRVVADAADQIEHAVRQALSETDIVLTTGGLGPTKDDITKETLRKIFGGEMILNKAVEKNVLEVMRKRGLQINALTAAQAYVPSSCKVIQNRVGTAPLMWFEKDGKVLVSMPGVPFEMEEMFHTDIFPMLKQRFPETESICHRTFVVAGYSESKLATILEKFEQEMPGNIHLAYLPKPGVVRLRLTGHDIDSSRLSATMDALSDKLDSILGKNLICKGDKTPAEILGSLLKDKSLSVATAESCTGGNIAHEITQIAGSSSYYKGSVVAYANETKINILGVDAETLEKEGAVSEPVVRQMAEGVAKRLSTDCAIATSGIAGPSGGTPEKPVGTVWIAATCSGKTVAKLFKFAGNRNRVINHATTMAELMLIEMIKY</sequence>
<gene>
    <name evidence="3" type="ORF">IAD18_03575</name>
</gene>